<name>A0ABS3ICD3_9MICO</name>
<proteinExistence type="predicted"/>
<protein>
    <submittedName>
        <fullName evidence="1">Haloacid dehalogenase-like hydrolase</fullName>
    </submittedName>
</protein>
<dbReference type="Proteomes" id="UP000664617">
    <property type="component" value="Unassembled WGS sequence"/>
</dbReference>
<dbReference type="Gene3D" id="3.40.50.1000">
    <property type="entry name" value="HAD superfamily/HAD-like"/>
    <property type="match status" value="1"/>
</dbReference>
<accession>A0ABS3ICD3</accession>
<evidence type="ECO:0000313" key="2">
    <source>
        <dbReference type="Proteomes" id="UP000664617"/>
    </source>
</evidence>
<organism evidence="1 2">
    <name type="scientific">Myceligenerans salitolerans</name>
    <dbReference type="NCBI Taxonomy" id="1230528"/>
    <lineage>
        <taxon>Bacteria</taxon>
        <taxon>Bacillati</taxon>
        <taxon>Actinomycetota</taxon>
        <taxon>Actinomycetes</taxon>
        <taxon>Micrococcales</taxon>
        <taxon>Promicromonosporaceae</taxon>
        <taxon>Myceligenerans</taxon>
    </lineage>
</organism>
<comment type="caution">
    <text evidence="1">The sequence shown here is derived from an EMBL/GenBank/DDBJ whole genome shotgun (WGS) entry which is preliminary data.</text>
</comment>
<dbReference type="EMBL" id="JAFMPK010000047">
    <property type="protein sequence ID" value="MBO0610692.1"/>
    <property type="molecule type" value="Genomic_DNA"/>
</dbReference>
<dbReference type="InterPro" id="IPR023214">
    <property type="entry name" value="HAD_sf"/>
</dbReference>
<reference evidence="2" key="2">
    <citation type="submission" date="2023-07" db="EMBL/GenBank/DDBJ databases">
        <title>Myceligenerans salitolerans sp. nov., a halotolerant actinomycete isolated from a salt lake in Xinjiang, China.</title>
        <authorList>
            <person name="Guan T."/>
        </authorList>
    </citation>
    <scope>NUCLEOTIDE SEQUENCE [LARGE SCALE GENOMIC DNA]</scope>
    <source>
        <strain evidence="2">XHU 5031</strain>
    </source>
</reference>
<dbReference type="RefSeq" id="WP_207276601.1">
    <property type="nucleotide sequence ID" value="NZ_JAFMPK010000047.1"/>
</dbReference>
<dbReference type="SUPFAM" id="SSF56784">
    <property type="entry name" value="HAD-like"/>
    <property type="match status" value="1"/>
</dbReference>
<dbReference type="InterPro" id="IPR036412">
    <property type="entry name" value="HAD-like_sf"/>
</dbReference>
<dbReference type="InterPro" id="IPR023198">
    <property type="entry name" value="PGP-like_dom2"/>
</dbReference>
<dbReference type="Pfam" id="PF13242">
    <property type="entry name" value="Hydrolase_like"/>
    <property type="match status" value="1"/>
</dbReference>
<evidence type="ECO:0000313" key="1">
    <source>
        <dbReference type="EMBL" id="MBO0610692.1"/>
    </source>
</evidence>
<dbReference type="Gene3D" id="1.10.150.240">
    <property type="entry name" value="Putative phosphatase, domain 2"/>
    <property type="match status" value="1"/>
</dbReference>
<keyword evidence="2" id="KW-1185">Reference proteome</keyword>
<reference evidence="1 2" key="1">
    <citation type="submission" date="2021-03" db="EMBL/GenBank/DDBJ databases">
        <authorList>
            <person name="Xin L."/>
        </authorList>
    </citation>
    <scope>NUCLEOTIDE SEQUENCE [LARGE SCALE GENOMIC DNA]</scope>
    <source>
        <strain evidence="1 2">XHU 5031</strain>
    </source>
</reference>
<sequence>MTALVLWDVDHTLIENGGVSKETYAGAFELLAGVTTSHKARTGGRTDPEIMSDLLRDHGVDPDAFAADKVREALVGSLESRRSRLARKGHALPGARAAIDALSRIHGIVQSVLTGNTRQNGFVKLDVFGLAEGLDWECGGFGFDAESRPGLVTVAQRRATTRYGVVFNAENTVLIGDTVNDVRAGVLGGAQVVAVATGGDDIDTLAAAGATQVLPDLTDTGAVVAAVVATVRHKE</sequence>
<gene>
    <name evidence="1" type="ORF">J0911_16830</name>
</gene>